<dbReference type="PANTHER" id="PTHR46825:SF9">
    <property type="entry name" value="BETA-LACTAMASE-RELATED DOMAIN-CONTAINING PROTEIN"/>
    <property type="match status" value="1"/>
</dbReference>
<dbReference type="Gene3D" id="3.40.710.10">
    <property type="entry name" value="DD-peptidase/beta-lactamase superfamily"/>
    <property type="match status" value="1"/>
</dbReference>
<name>A0ABP7S8G1_9PSEU</name>
<keyword evidence="2" id="KW-0378">Hydrolase</keyword>
<dbReference type="InterPro" id="IPR012338">
    <property type="entry name" value="Beta-lactam/transpept-like"/>
</dbReference>
<evidence type="ECO:0000313" key="2">
    <source>
        <dbReference type="EMBL" id="GAA4008204.1"/>
    </source>
</evidence>
<dbReference type="EMBL" id="BAABAL010000009">
    <property type="protein sequence ID" value="GAA4008204.1"/>
    <property type="molecule type" value="Genomic_DNA"/>
</dbReference>
<dbReference type="GO" id="GO:0016787">
    <property type="term" value="F:hydrolase activity"/>
    <property type="evidence" value="ECO:0007669"/>
    <property type="project" value="UniProtKB-KW"/>
</dbReference>
<proteinExistence type="predicted"/>
<dbReference type="SUPFAM" id="SSF56601">
    <property type="entry name" value="beta-lactamase/transpeptidase-like"/>
    <property type="match status" value="1"/>
</dbReference>
<comment type="caution">
    <text evidence="2">The sequence shown here is derived from an EMBL/GenBank/DDBJ whole genome shotgun (WGS) entry which is preliminary data.</text>
</comment>
<dbReference type="Proteomes" id="UP001501747">
    <property type="component" value="Unassembled WGS sequence"/>
</dbReference>
<accession>A0ABP7S8G1</accession>
<dbReference type="InterPro" id="IPR050491">
    <property type="entry name" value="AmpC-like"/>
</dbReference>
<sequence>MVYGRDVDRQGGTVSRARATAEWITEVLPQLVERHDVVGAQVAVLVDDRVVDAAAGVLNAATGVPVTTEALFQIGSITKVWTATLVQELVNEGLVDLDLPIRHYLTDFRLADHVAGETVTTRHLLCHTGGFEGDLFTDTGNNDDAVEKYVSTLADARQLFPPGERFSYCNSGYVVLGRLVELLRGQTFNSVLRDRLITPLGLSDVATSVGEAIVRLPAVGHFRASPGGRNEPVRTWSLTASNAPAGALLTMSARELLGFVKMHLARRDFDAMRHPHVAVPDLGLFKGHWGLGWALPDYGGPLVIGHTGRTAGQRAFLRVVPEAGVAVAMLSNGGDVFPVFEKVFGHLLRELAGVVQPALPVPPANPLRVDADRITGTYRSALADNVVHVDEAGRAWLRIVMHTGQSTPPEPLEVVALGENAVITVVPDEGAHTVIGLVDDAATGRVQFLHTSRLIPRLHP</sequence>
<organism evidence="2 3">
    <name type="scientific">Allokutzneria multivorans</name>
    <dbReference type="NCBI Taxonomy" id="1142134"/>
    <lineage>
        <taxon>Bacteria</taxon>
        <taxon>Bacillati</taxon>
        <taxon>Actinomycetota</taxon>
        <taxon>Actinomycetes</taxon>
        <taxon>Pseudonocardiales</taxon>
        <taxon>Pseudonocardiaceae</taxon>
        <taxon>Allokutzneria</taxon>
    </lineage>
</organism>
<protein>
    <submittedName>
        <fullName evidence="2">Serine hydrolase domain-containing protein</fullName>
    </submittedName>
</protein>
<feature type="domain" description="Beta-lactamase-related" evidence="1">
    <location>
        <begin position="27"/>
        <end position="335"/>
    </location>
</feature>
<evidence type="ECO:0000313" key="3">
    <source>
        <dbReference type="Proteomes" id="UP001501747"/>
    </source>
</evidence>
<dbReference type="PANTHER" id="PTHR46825">
    <property type="entry name" value="D-ALANYL-D-ALANINE-CARBOXYPEPTIDASE/ENDOPEPTIDASE AMPH"/>
    <property type="match status" value="1"/>
</dbReference>
<dbReference type="Pfam" id="PF00144">
    <property type="entry name" value="Beta-lactamase"/>
    <property type="match status" value="1"/>
</dbReference>
<dbReference type="InterPro" id="IPR001466">
    <property type="entry name" value="Beta-lactam-related"/>
</dbReference>
<keyword evidence="3" id="KW-1185">Reference proteome</keyword>
<evidence type="ECO:0000259" key="1">
    <source>
        <dbReference type="Pfam" id="PF00144"/>
    </source>
</evidence>
<reference evidence="3" key="1">
    <citation type="journal article" date="2019" name="Int. J. Syst. Evol. Microbiol.">
        <title>The Global Catalogue of Microorganisms (GCM) 10K type strain sequencing project: providing services to taxonomists for standard genome sequencing and annotation.</title>
        <authorList>
            <consortium name="The Broad Institute Genomics Platform"/>
            <consortium name="The Broad Institute Genome Sequencing Center for Infectious Disease"/>
            <person name="Wu L."/>
            <person name="Ma J."/>
        </authorList>
    </citation>
    <scope>NUCLEOTIDE SEQUENCE [LARGE SCALE GENOMIC DNA]</scope>
    <source>
        <strain evidence="3">JCM 17342</strain>
    </source>
</reference>
<gene>
    <name evidence="2" type="ORF">GCM10022247_33010</name>
</gene>